<sequence length="137" mass="15640">MLITGKPSLTKKRRAQRSNIMLFKYTLVLLVCILLIDPSDAWGRRLKKKLKKIIKKVAEPVKKIGCKVDMSVNIVPFSDDISDYDVNGDKRVNYEEFVFAVTRTVNLADPTELRRPFTFADVNDVEQSNATNTISYV</sequence>
<keyword evidence="3" id="KW-1185">Reference proteome</keyword>
<evidence type="ECO:0008006" key="4">
    <source>
        <dbReference type="Google" id="ProtNLM"/>
    </source>
</evidence>
<gene>
    <name evidence="2" type="ORF">MAR_014082</name>
</gene>
<reference evidence="2" key="1">
    <citation type="submission" date="2022-11" db="EMBL/GenBank/DDBJ databases">
        <title>Centuries of genome instability and evolution in soft-shell clam transmissible cancer (bioRxiv).</title>
        <authorList>
            <person name="Hart S.F.M."/>
            <person name="Yonemitsu M.A."/>
            <person name="Giersch R.M."/>
            <person name="Beal B.F."/>
            <person name="Arriagada G."/>
            <person name="Davis B.W."/>
            <person name="Ostrander E.A."/>
            <person name="Goff S.P."/>
            <person name="Metzger M.J."/>
        </authorList>
    </citation>
    <scope>NUCLEOTIDE SEQUENCE</scope>
    <source>
        <strain evidence="2">MELC-2E11</strain>
        <tissue evidence="2">Siphon/mantle</tissue>
    </source>
</reference>
<keyword evidence="1" id="KW-0106">Calcium</keyword>
<proteinExistence type="predicted"/>
<name>A0ABY7G1Q8_MYAAR</name>
<dbReference type="Proteomes" id="UP001164746">
    <property type="component" value="Chromosome 15"/>
</dbReference>
<dbReference type="InterPro" id="IPR011992">
    <property type="entry name" value="EF-hand-dom_pair"/>
</dbReference>
<accession>A0ABY7G1Q8</accession>
<dbReference type="EMBL" id="CP111026">
    <property type="protein sequence ID" value="WAR28378.1"/>
    <property type="molecule type" value="Genomic_DNA"/>
</dbReference>
<evidence type="ECO:0000313" key="3">
    <source>
        <dbReference type="Proteomes" id="UP001164746"/>
    </source>
</evidence>
<dbReference type="PROSITE" id="PS00018">
    <property type="entry name" value="EF_HAND_1"/>
    <property type="match status" value="1"/>
</dbReference>
<evidence type="ECO:0000313" key="2">
    <source>
        <dbReference type="EMBL" id="WAR28378.1"/>
    </source>
</evidence>
<evidence type="ECO:0000256" key="1">
    <source>
        <dbReference type="ARBA" id="ARBA00022837"/>
    </source>
</evidence>
<organism evidence="2 3">
    <name type="scientific">Mya arenaria</name>
    <name type="common">Soft-shell clam</name>
    <dbReference type="NCBI Taxonomy" id="6604"/>
    <lineage>
        <taxon>Eukaryota</taxon>
        <taxon>Metazoa</taxon>
        <taxon>Spiralia</taxon>
        <taxon>Lophotrochozoa</taxon>
        <taxon>Mollusca</taxon>
        <taxon>Bivalvia</taxon>
        <taxon>Autobranchia</taxon>
        <taxon>Heteroconchia</taxon>
        <taxon>Euheterodonta</taxon>
        <taxon>Imparidentia</taxon>
        <taxon>Neoheterodontei</taxon>
        <taxon>Myida</taxon>
        <taxon>Myoidea</taxon>
        <taxon>Myidae</taxon>
        <taxon>Mya</taxon>
    </lineage>
</organism>
<protein>
    <recommendedName>
        <fullName evidence="4">EF-hand domain-containing protein</fullName>
    </recommendedName>
</protein>
<dbReference type="SUPFAM" id="SSF47473">
    <property type="entry name" value="EF-hand"/>
    <property type="match status" value="1"/>
</dbReference>
<dbReference type="InterPro" id="IPR018247">
    <property type="entry name" value="EF_Hand_1_Ca_BS"/>
</dbReference>